<organism evidence="2 3">
    <name type="scientific">Orbilia ellipsospora</name>
    <dbReference type="NCBI Taxonomy" id="2528407"/>
    <lineage>
        <taxon>Eukaryota</taxon>
        <taxon>Fungi</taxon>
        <taxon>Dikarya</taxon>
        <taxon>Ascomycota</taxon>
        <taxon>Pezizomycotina</taxon>
        <taxon>Orbiliomycetes</taxon>
        <taxon>Orbiliales</taxon>
        <taxon>Orbiliaceae</taxon>
        <taxon>Orbilia</taxon>
    </lineage>
</organism>
<keyword evidence="3" id="KW-1185">Reference proteome</keyword>
<feature type="region of interest" description="Disordered" evidence="1">
    <location>
        <begin position="39"/>
        <end position="184"/>
    </location>
</feature>
<protein>
    <submittedName>
        <fullName evidence="2">Uncharacterized protein</fullName>
    </submittedName>
</protein>
<sequence length="319" mass="35838">MPNPRSTTLHPTPPTDSDLQELKQSSYLLSYLQKSDVFTTANPETSTTSNEPTDLPPIPPSLLDFTRNLAAARVPKTNPVFRSGESSLSSSISEHNAEYKIHSGEYRRGSNDNDGDDTMADEGKENENENENVNEWDEDLEEVEECGYYSDEDGSAESEFDPDELTNLPYKSPAVYQLPGSGNGNKFRTLVRDGPLGSVQGENQRFVVIGKRSFRGAGLWPRKLVGVDVDLEMGEEFDSDEDDGDEEEAGLEGEVEVMWSDDGEEFWLVRDPVEGGGIGRETSWVSKDWFARRRRALSRSVTRYDEREKVELRVTMEED</sequence>
<dbReference type="EMBL" id="JAVHJO010000008">
    <property type="protein sequence ID" value="KAK6538107.1"/>
    <property type="molecule type" value="Genomic_DNA"/>
</dbReference>
<feature type="compositionally biased region" description="Acidic residues" evidence="1">
    <location>
        <begin position="128"/>
        <end position="164"/>
    </location>
</feature>
<dbReference type="AlphaFoldDB" id="A0AAV9X8U8"/>
<dbReference type="Proteomes" id="UP001365542">
    <property type="component" value="Unassembled WGS sequence"/>
</dbReference>
<feature type="compositionally biased region" description="Low complexity" evidence="1">
    <location>
        <begin position="83"/>
        <end position="93"/>
    </location>
</feature>
<reference evidence="2 3" key="1">
    <citation type="submission" date="2019-10" db="EMBL/GenBank/DDBJ databases">
        <authorList>
            <person name="Palmer J.M."/>
        </authorList>
    </citation>
    <scope>NUCLEOTIDE SEQUENCE [LARGE SCALE GENOMIC DNA]</scope>
    <source>
        <strain evidence="2 3">TWF694</strain>
    </source>
</reference>
<evidence type="ECO:0000256" key="1">
    <source>
        <dbReference type="SAM" id="MobiDB-lite"/>
    </source>
</evidence>
<evidence type="ECO:0000313" key="3">
    <source>
        <dbReference type="Proteomes" id="UP001365542"/>
    </source>
</evidence>
<feature type="compositionally biased region" description="Polar residues" evidence="1">
    <location>
        <begin position="39"/>
        <end position="52"/>
    </location>
</feature>
<evidence type="ECO:0000313" key="2">
    <source>
        <dbReference type="EMBL" id="KAK6538107.1"/>
    </source>
</evidence>
<accession>A0AAV9X8U8</accession>
<proteinExistence type="predicted"/>
<name>A0AAV9X8U8_9PEZI</name>
<comment type="caution">
    <text evidence="2">The sequence shown here is derived from an EMBL/GenBank/DDBJ whole genome shotgun (WGS) entry which is preliminary data.</text>
</comment>
<feature type="compositionally biased region" description="Basic and acidic residues" evidence="1">
    <location>
        <begin position="95"/>
        <end position="111"/>
    </location>
</feature>
<gene>
    <name evidence="2" type="ORF">TWF694_010990</name>
</gene>